<feature type="domain" description="Cep192/Spd-2-like" evidence="7">
    <location>
        <begin position="1009"/>
        <end position="1107"/>
    </location>
</feature>
<evidence type="ECO:0000313" key="10">
    <source>
        <dbReference type="Proteomes" id="UP001059380"/>
    </source>
</evidence>
<accession>A0A9J7BM45</accession>
<evidence type="ECO:0000256" key="5">
    <source>
        <dbReference type="ARBA" id="ARBA00023273"/>
    </source>
</evidence>
<feature type="domain" description="N,N-dimethylformamidase beta subunit-like C-terminal" evidence="6">
    <location>
        <begin position="64"/>
        <end position="441"/>
    </location>
</feature>
<reference evidence="9" key="1">
    <citation type="submission" date="2021-04" db="EMBL/GenBank/DDBJ databases">
        <title>Phylogenetic analysis of Acidobacteriaceae.</title>
        <authorList>
            <person name="Qiu L."/>
            <person name="Zhang Q."/>
        </authorList>
    </citation>
    <scope>NUCLEOTIDE SEQUENCE</scope>
    <source>
        <strain evidence="9">DSM 25168</strain>
    </source>
</reference>
<feature type="domain" description="HYDIN/VesB/CFA65-like Ig-like" evidence="8">
    <location>
        <begin position="914"/>
        <end position="995"/>
    </location>
</feature>
<dbReference type="InterPro" id="IPR054090">
    <property type="entry name" value="Cep192_Spd-2-like_dom"/>
</dbReference>
<dbReference type="InterPro" id="IPR053879">
    <property type="entry name" value="HYDIN_VesB_CFA65-like_Ig"/>
</dbReference>
<dbReference type="Proteomes" id="UP001059380">
    <property type="component" value="Chromosome"/>
</dbReference>
<sequence length="1303" mass="136895">MSTQIAAGQNAIQQENSLPGTAGWNDFTAPDAPDALSGFASATSVNRGGSIDFYVTTTAANFSVDIYRTGYYQGIGARLIQSMGSFQGRHQAIPSPDPVTGMVACTNWVKSTTLQVPATWVSGVYLAKLTDSVGRSSFIFFVVRNDTGHEDILFQTSVTTYEAYNDWGGTSLYVNETNKSIYPYAHATKVSFDRPFNPQGSNGAGQYFSYEQYFVYWIEKQGYNVSYTTDVDTDTAVNPLTNHKAFLSVGHDEYWTRAMRTNVESAIAGGVNVGFFSANTMYWQIRFEPNVNGVPRRVQVGYKEFAYSPNSPGPDPEWQVDNTILTTNWRDPLVNQPENALIGVMFESAADGSYVVQNASNWVYANTGLADGSKVPGIVGYEYDKVWNNGFSPAGLTILSQSPVVDGSGLHSNSNSTIYTAPSGARVFASGTIEWSLGLANINTTTFANAGIQKATANILNNFLTGTPFATFSPSSVNFYGGVVGATSQAQTVTITSTGSTTLSLSGISIGGTNASDFSQTNNCPATMTTGTSCTVQIRFRPGATGNRTGTLLIADNTTGSPHSVPLSGLGQTTSGPVVSLSPTAINFGFQNVGTTSAAQAITLTNIGSAPLNISSIVASGSAAGDFITNGTCPQGTGSLPVGSSCSLNVQFSPTQAGSRTASIVITDNAPDSPETISVAGSSITPIVFFKDGFESGDLSQWTLASGDSSGQRKVETTLVNNGQYAAAFTNASGQYSYIYTALPGGPQSQTFTRFYFQATNVGTSTMLALARNANGGNTWEVDYDANRHGLDIYFWNSSGGVYSLFSPVNGIVANTWYSVELQDTQTTSGQAEVWINGASVGSVAANLSNSNPMARLLLMNGAVGTFYFDDVVISNVYNGPAQPAPVISVNPASLNFGTWGVNGAGEGNTDDPAQDSQTLTILNKGNAPLNFGSFTVSGANASDFSVGQCSGALAPNATCLLTVTFNPSALGSRSANLVITDNDPTSPQTVQLSGTGINPGPAAAVAPASLNFGSQMLSTTNSQTITLTSDGTSPLSISSILVSGAGQSDFTEQDNCPTGSTSLAVNSSCTITVTFNPSANGSRDGSITIVDNAADSPQTIPLSGTGYTATLYFNDGFETGDFSQWNLPNGDSNGQLSVQTTVKHSGSSAAAINIANGQYAYLYTALTGGPQTQTFTRFYFQTTNIGTSTILAEGRNANGGNTWEVDYNGYTHGLDFYFWTSSGSVYSISSASQVITANTWYSIEIQDNQTTNGQAEVWLNGSLIGAVNADLSNPNPMARLLLFDQVVGTFYFDDVSVANVYQ</sequence>
<protein>
    <submittedName>
        <fullName evidence="9">Choice-of-anchor D domain-containing protein</fullName>
    </submittedName>
</protein>
<keyword evidence="10" id="KW-1185">Reference proteome</keyword>
<dbReference type="PANTHER" id="PTHR23053">
    <property type="entry name" value="DLEC1 DELETED IN LUNG AND ESOPHAGEAL CANCER 1"/>
    <property type="match status" value="1"/>
</dbReference>
<proteinExistence type="predicted"/>
<evidence type="ECO:0000256" key="1">
    <source>
        <dbReference type="ARBA" id="ARBA00004138"/>
    </source>
</evidence>
<dbReference type="Gene3D" id="2.60.40.10">
    <property type="entry name" value="Immunoglobulins"/>
    <property type="match status" value="4"/>
</dbReference>
<dbReference type="RefSeq" id="WP_260793069.1">
    <property type="nucleotide sequence ID" value="NZ_CP093313.1"/>
</dbReference>
<dbReference type="InterPro" id="IPR046540">
    <property type="entry name" value="DMFA2_C"/>
</dbReference>
<dbReference type="KEGG" id="orp:MOP44_24440"/>
<dbReference type="GO" id="GO:0005737">
    <property type="term" value="C:cytoplasm"/>
    <property type="evidence" value="ECO:0007669"/>
    <property type="project" value="UniProtKB-SubCell"/>
</dbReference>
<evidence type="ECO:0000256" key="2">
    <source>
        <dbReference type="ARBA" id="ARBA00004496"/>
    </source>
</evidence>
<dbReference type="Pfam" id="PF22544">
    <property type="entry name" value="HYDIN_VesB_CFA65-like_Ig"/>
    <property type="match status" value="2"/>
</dbReference>
<dbReference type="Pfam" id="PF20254">
    <property type="entry name" value="DMFA2_C"/>
    <property type="match status" value="1"/>
</dbReference>
<evidence type="ECO:0000256" key="3">
    <source>
        <dbReference type="ARBA" id="ARBA00022490"/>
    </source>
</evidence>
<keyword evidence="5" id="KW-0966">Cell projection</keyword>
<keyword evidence="3" id="KW-0963">Cytoplasm</keyword>
<dbReference type="Pfam" id="PF22073">
    <property type="entry name" value="Cep192_D4"/>
    <property type="match status" value="1"/>
</dbReference>
<feature type="domain" description="HYDIN/VesB/CFA65-like Ig-like" evidence="8">
    <location>
        <begin position="577"/>
        <end position="681"/>
    </location>
</feature>
<evidence type="ECO:0000256" key="4">
    <source>
        <dbReference type="ARBA" id="ARBA00023069"/>
    </source>
</evidence>
<dbReference type="NCBIfam" id="NF012200">
    <property type="entry name" value="choice_anch_D"/>
    <property type="match status" value="4"/>
</dbReference>
<evidence type="ECO:0000259" key="7">
    <source>
        <dbReference type="Pfam" id="PF22073"/>
    </source>
</evidence>
<dbReference type="PANTHER" id="PTHR23053:SF0">
    <property type="entry name" value="HYDROCEPHALUS-INDUCING PROTEIN HOMOLOG"/>
    <property type="match status" value="1"/>
</dbReference>
<keyword evidence="4" id="KW-0969">Cilium</keyword>
<dbReference type="Gene3D" id="2.60.120.200">
    <property type="match status" value="2"/>
</dbReference>
<evidence type="ECO:0000313" key="9">
    <source>
        <dbReference type="EMBL" id="UWZ83703.1"/>
    </source>
</evidence>
<gene>
    <name evidence="9" type="ORF">MOP44_24440</name>
</gene>
<name>A0A9J7BM45_9BACT</name>
<dbReference type="InterPro" id="IPR033305">
    <property type="entry name" value="Hydin-like"/>
</dbReference>
<organism evidence="9 10">
    <name type="scientific">Occallatibacter riparius</name>
    <dbReference type="NCBI Taxonomy" id="1002689"/>
    <lineage>
        <taxon>Bacteria</taxon>
        <taxon>Pseudomonadati</taxon>
        <taxon>Acidobacteriota</taxon>
        <taxon>Terriglobia</taxon>
        <taxon>Terriglobales</taxon>
        <taxon>Acidobacteriaceae</taxon>
        <taxon>Occallatibacter</taxon>
    </lineage>
</organism>
<comment type="subcellular location">
    <subcellularLocation>
        <location evidence="1">Cell projection</location>
        <location evidence="1">Cilium</location>
    </subcellularLocation>
    <subcellularLocation>
        <location evidence="2">Cytoplasm</location>
    </subcellularLocation>
</comment>
<dbReference type="InterPro" id="IPR013783">
    <property type="entry name" value="Ig-like_fold"/>
</dbReference>
<dbReference type="EMBL" id="CP093313">
    <property type="protein sequence ID" value="UWZ83703.1"/>
    <property type="molecule type" value="Genomic_DNA"/>
</dbReference>
<evidence type="ECO:0000259" key="6">
    <source>
        <dbReference type="Pfam" id="PF20254"/>
    </source>
</evidence>
<evidence type="ECO:0000259" key="8">
    <source>
        <dbReference type="Pfam" id="PF22544"/>
    </source>
</evidence>